<dbReference type="AlphaFoldDB" id="A0A6A7XYV2"/>
<comment type="similarity">
    <text evidence="3 10 13">Belongs to the IPP transferase family.</text>
</comment>
<evidence type="ECO:0000256" key="5">
    <source>
        <dbReference type="ARBA" id="ARBA00022694"/>
    </source>
</evidence>
<keyword evidence="15" id="KW-1185">Reference proteome</keyword>
<keyword evidence="5 10" id="KW-0819">tRNA processing</keyword>
<evidence type="ECO:0000256" key="9">
    <source>
        <dbReference type="ARBA" id="ARBA00049563"/>
    </source>
</evidence>
<evidence type="ECO:0000256" key="6">
    <source>
        <dbReference type="ARBA" id="ARBA00022741"/>
    </source>
</evidence>
<gene>
    <name evidence="10 14" type="primary">miaA</name>
    <name evidence="14" type="ORF">F0357_01135</name>
</gene>
<dbReference type="InterPro" id="IPR039657">
    <property type="entry name" value="Dimethylallyltransferase"/>
</dbReference>
<keyword evidence="4 10" id="KW-0808">Transferase</keyword>
<dbReference type="EC" id="2.5.1.75" evidence="10"/>
<comment type="caution">
    <text evidence="14">The sequence shown here is derived from an EMBL/GenBank/DDBJ whole genome shotgun (WGS) entry which is preliminary data.</text>
</comment>
<dbReference type="InterPro" id="IPR018022">
    <property type="entry name" value="IPT"/>
</dbReference>
<accession>A0A6A7XYV2</accession>
<dbReference type="Gene3D" id="3.40.50.300">
    <property type="entry name" value="P-loop containing nucleotide triphosphate hydrolases"/>
    <property type="match status" value="1"/>
</dbReference>
<sequence>MGAAILIAGPTASGKSALAVGLAEAIGGIVVNADSMQVYRELRLLSARPEATDEARAPHALYGHVPAAEPYSVARWLDEVLAVLAAARAENRPAIVVGGTGLYFEALTCGLSPIPEIPDDVRVFWRAEAERVGAGGLHAMLEVRDPAMAARLEPADTQRLTRALEVLDGTGRSLRDWQAVVPEPPLAPGTYRTLVLAPDRGWLHGRIARRFAGMVEAGGVAEAVAFAALGLAPDQPATRAIGVAPLAAASRGEIDLREAIERAVIETRRYAKRQETWFRNRMAAWPRLDPRNIDEAPSRLAKEMQSPS</sequence>
<evidence type="ECO:0000256" key="1">
    <source>
        <dbReference type="ARBA" id="ARBA00001946"/>
    </source>
</evidence>
<evidence type="ECO:0000256" key="8">
    <source>
        <dbReference type="ARBA" id="ARBA00022842"/>
    </source>
</evidence>
<evidence type="ECO:0000256" key="10">
    <source>
        <dbReference type="HAMAP-Rule" id="MF_00185"/>
    </source>
</evidence>
<dbReference type="EMBL" id="VWNA01000001">
    <property type="protein sequence ID" value="MQT11297.1"/>
    <property type="molecule type" value="Genomic_DNA"/>
</dbReference>
<name>A0A6A7XYV2_9HYPH</name>
<dbReference type="GO" id="GO:0052381">
    <property type="term" value="F:tRNA dimethylallyltransferase activity"/>
    <property type="evidence" value="ECO:0007669"/>
    <property type="project" value="UniProtKB-UniRule"/>
</dbReference>
<evidence type="ECO:0000256" key="2">
    <source>
        <dbReference type="ARBA" id="ARBA00003213"/>
    </source>
</evidence>
<dbReference type="InterPro" id="IPR027417">
    <property type="entry name" value="P-loop_NTPase"/>
</dbReference>
<dbReference type="PANTHER" id="PTHR11088:SF60">
    <property type="entry name" value="TRNA DIMETHYLALLYLTRANSFERASE"/>
    <property type="match status" value="1"/>
</dbReference>
<comment type="caution">
    <text evidence="10">Lacks conserved residue(s) required for the propagation of feature annotation.</text>
</comment>
<dbReference type="Gene3D" id="1.10.20.140">
    <property type="match status" value="1"/>
</dbReference>
<proteinExistence type="inferred from homology"/>
<dbReference type="Pfam" id="PF01715">
    <property type="entry name" value="IPPT"/>
    <property type="match status" value="1"/>
</dbReference>
<feature type="region of interest" description="Interaction with substrate tRNA" evidence="10">
    <location>
        <begin position="158"/>
        <end position="162"/>
    </location>
</feature>
<evidence type="ECO:0000256" key="4">
    <source>
        <dbReference type="ARBA" id="ARBA00022679"/>
    </source>
</evidence>
<evidence type="ECO:0000256" key="12">
    <source>
        <dbReference type="RuleBase" id="RU003784"/>
    </source>
</evidence>
<comment type="subunit">
    <text evidence="10">Monomer.</text>
</comment>
<keyword evidence="6 10" id="KW-0547">Nucleotide-binding</keyword>
<keyword evidence="7 10" id="KW-0067">ATP-binding</keyword>
<comment type="cofactor">
    <cofactor evidence="1 10">
        <name>Mg(2+)</name>
        <dbReference type="ChEBI" id="CHEBI:18420"/>
    </cofactor>
</comment>
<comment type="function">
    <text evidence="2 10 12">Catalyzes the transfer of a dimethylallyl group onto the adenine at position 37 in tRNAs that read codons beginning with uridine, leading to the formation of N6-(dimethylallyl)adenosine (i(6)A).</text>
</comment>
<dbReference type="Proteomes" id="UP000332515">
    <property type="component" value="Unassembled WGS sequence"/>
</dbReference>
<feature type="binding site" evidence="10">
    <location>
        <begin position="9"/>
        <end position="16"/>
    </location>
    <ligand>
        <name>ATP</name>
        <dbReference type="ChEBI" id="CHEBI:30616"/>
    </ligand>
</feature>
<evidence type="ECO:0000256" key="7">
    <source>
        <dbReference type="ARBA" id="ARBA00022840"/>
    </source>
</evidence>
<dbReference type="PANTHER" id="PTHR11088">
    <property type="entry name" value="TRNA DIMETHYLALLYLTRANSFERASE"/>
    <property type="match status" value="1"/>
</dbReference>
<dbReference type="GO" id="GO:0006400">
    <property type="term" value="P:tRNA modification"/>
    <property type="evidence" value="ECO:0007669"/>
    <property type="project" value="TreeGrafter"/>
</dbReference>
<feature type="region of interest" description="Interaction with substrate tRNA" evidence="10">
    <location>
        <begin position="34"/>
        <end position="37"/>
    </location>
</feature>
<reference evidence="14 15" key="1">
    <citation type="submission" date="2019-09" db="EMBL/GenBank/DDBJ databases">
        <title>Segnochrobactrum spirostomi gen. nov., sp. nov., isolated from the ciliate Spirostomum cf. yagiui and description of a novel family, Segnochrobactraceae fam. nov. within the order Rhizobiales of the class Alphaproteobacteria.</title>
        <authorList>
            <person name="Akter S."/>
            <person name="Shazib S.U.A."/>
            <person name="Shin M.K."/>
        </authorList>
    </citation>
    <scope>NUCLEOTIDE SEQUENCE [LARGE SCALE GENOMIC DNA]</scope>
    <source>
        <strain evidence="14 15">Sp-1</strain>
    </source>
</reference>
<feature type="binding site" evidence="10">
    <location>
        <begin position="11"/>
        <end position="16"/>
    </location>
    <ligand>
        <name>substrate</name>
    </ligand>
</feature>
<evidence type="ECO:0000256" key="13">
    <source>
        <dbReference type="RuleBase" id="RU003785"/>
    </source>
</evidence>
<feature type="site" description="Interaction with substrate tRNA" evidence="10">
    <location>
        <position position="100"/>
    </location>
</feature>
<keyword evidence="8 10" id="KW-0460">Magnesium</keyword>
<protein>
    <recommendedName>
        <fullName evidence="10">tRNA dimethylallyltransferase</fullName>
        <ecNumber evidence="10">2.5.1.75</ecNumber>
    </recommendedName>
    <alternativeName>
        <fullName evidence="10">Dimethylallyl diphosphate:tRNA dimethylallyltransferase</fullName>
        <shortName evidence="10">DMAPP:tRNA dimethylallyltransferase</shortName>
        <shortName evidence="10">DMATase</shortName>
    </alternativeName>
    <alternativeName>
        <fullName evidence="10">Isopentenyl-diphosphate:tRNA isopentenyltransferase</fullName>
        <shortName evidence="10">IPP transferase</shortName>
        <shortName evidence="10">IPPT</shortName>
        <shortName evidence="10">IPTase</shortName>
    </alternativeName>
</protein>
<organism evidence="14 15">
    <name type="scientific">Segnochrobactrum spirostomi</name>
    <dbReference type="NCBI Taxonomy" id="2608987"/>
    <lineage>
        <taxon>Bacteria</taxon>
        <taxon>Pseudomonadati</taxon>
        <taxon>Pseudomonadota</taxon>
        <taxon>Alphaproteobacteria</taxon>
        <taxon>Hyphomicrobiales</taxon>
        <taxon>Segnochrobactraceae</taxon>
        <taxon>Segnochrobactrum</taxon>
    </lineage>
</organism>
<evidence type="ECO:0000256" key="11">
    <source>
        <dbReference type="RuleBase" id="RU003783"/>
    </source>
</evidence>
<comment type="catalytic activity">
    <reaction evidence="9 10 11">
        <text>adenosine(37) in tRNA + dimethylallyl diphosphate = N(6)-dimethylallyladenosine(37) in tRNA + diphosphate</text>
        <dbReference type="Rhea" id="RHEA:26482"/>
        <dbReference type="Rhea" id="RHEA-COMP:10162"/>
        <dbReference type="Rhea" id="RHEA-COMP:10375"/>
        <dbReference type="ChEBI" id="CHEBI:33019"/>
        <dbReference type="ChEBI" id="CHEBI:57623"/>
        <dbReference type="ChEBI" id="CHEBI:74411"/>
        <dbReference type="ChEBI" id="CHEBI:74415"/>
        <dbReference type="EC" id="2.5.1.75"/>
    </reaction>
</comment>
<feature type="site" description="Interaction with substrate tRNA" evidence="10">
    <location>
        <position position="126"/>
    </location>
</feature>
<evidence type="ECO:0000313" key="15">
    <source>
        <dbReference type="Proteomes" id="UP000332515"/>
    </source>
</evidence>
<dbReference type="GO" id="GO:0005524">
    <property type="term" value="F:ATP binding"/>
    <property type="evidence" value="ECO:0007669"/>
    <property type="project" value="UniProtKB-UniRule"/>
</dbReference>
<dbReference type="SUPFAM" id="SSF52540">
    <property type="entry name" value="P-loop containing nucleoside triphosphate hydrolases"/>
    <property type="match status" value="2"/>
</dbReference>
<dbReference type="RefSeq" id="WP_312861401.1">
    <property type="nucleotide sequence ID" value="NZ_VWNA01000001.1"/>
</dbReference>
<dbReference type="HAMAP" id="MF_00185">
    <property type="entry name" value="IPP_trans"/>
    <property type="match status" value="1"/>
</dbReference>
<evidence type="ECO:0000313" key="14">
    <source>
        <dbReference type="EMBL" id="MQT11297.1"/>
    </source>
</evidence>
<evidence type="ECO:0000256" key="3">
    <source>
        <dbReference type="ARBA" id="ARBA00005842"/>
    </source>
</evidence>
<dbReference type="NCBIfam" id="TIGR00174">
    <property type="entry name" value="miaA"/>
    <property type="match status" value="1"/>
</dbReference>